<dbReference type="InterPro" id="IPR005123">
    <property type="entry name" value="Oxoglu/Fe-dep_dioxygenase_dom"/>
</dbReference>
<evidence type="ECO:0000256" key="1">
    <source>
        <dbReference type="RuleBase" id="RU003682"/>
    </source>
</evidence>
<evidence type="ECO:0000313" key="4">
    <source>
        <dbReference type="Proteomes" id="UP000000844"/>
    </source>
</evidence>
<dbReference type="RefSeq" id="WP_013016933.1">
    <property type="nucleotide sequence ID" value="NC_013947.1"/>
</dbReference>
<dbReference type="eggNOG" id="ENOG502ZCEB">
    <property type="taxonomic scope" value="Bacteria"/>
</dbReference>
<dbReference type="Proteomes" id="UP000000844">
    <property type="component" value="Chromosome"/>
</dbReference>
<dbReference type="EMBL" id="CP001778">
    <property type="protein sequence ID" value="ADD41362.1"/>
    <property type="molecule type" value="Genomic_DNA"/>
</dbReference>
<name>D3PX99_STANL</name>
<dbReference type="Gene3D" id="2.60.120.620">
    <property type="entry name" value="q2cbj1_9rhob like domain"/>
    <property type="match status" value="1"/>
</dbReference>
<reference evidence="3 4" key="1">
    <citation type="journal article" date="2009" name="Stand. Genomic Sci.">
        <title>Complete genome sequence of Stackebrandtia nassauensis type strain (LLR-40K-21).</title>
        <authorList>
            <person name="Munk C."/>
            <person name="Lapidus A."/>
            <person name="Copeland A."/>
            <person name="Jando M."/>
            <person name="Mayilraj S."/>
            <person name="Glavina Del Rio T."/>
            <person name="Nolan M."/>
            <person name="Chen F."/>
            <person name="Lucas S."/>
            <person name="Tice H."/>
            <person name="Cheng J.F."/>
            <person name="Han C."/>
            <person name="Detter J.C."/>
            <person name="Bruce D."/>
            <person name="Goodwin L."/>
            <person name="Chain P."/>
            <person name="Pitluck S."/>
            <person name="Goker M."/>
            <person name="Ovchinikova G."/>
            <person name="Pati A."/>
            <person name="Ivanova N."/>
            <person name="Mavromatis K."/>
            <person name="Chen A."/>
            <person name="Palaniappan K."/>
            <person name="Land M."/>
            <person name="Hauser L."/>
            <person name="Chang Y.J."/>
            <person name="Jeffries C.D."/>
            <person name="Bristow J."/>
            <person name="Eisen J.A."/>
            <person name="Markowitz V."/>
            <person name="Hugenholtz P."/>
            <person name="Kyrpides N.C."/>
            <person name="Klenk H.P."/>
        </authorList>
    </citation>
    <scope>NUCLEOTIDE SEQUENCE [LARGE SCALE GENOMIC DNA]</scope>
    <source>
        <strain evidence="4">DSM 44728 / CIP 108903 / NRRL B-16338 / NBRC 102104 / LLR-40K-21</strain>
    </source>
</reference>
<dbReference type="GO" id="GO:0016491">
    <property type="term" value="F:oxidoreductase activity"/>
    <property type="evidence" value="ECO:0007669"/>
    <property type="project" value="UniProtKB-KW"/>
</dbReference>
<keyword evidence="1" id="KW-0560">Oxidoreductase</keyword>
<keyword evidence="1" id="KW-0408">Iron</keyword>
<dbReference type="HOGENOM" id="CLU_072365_0_0_11"/>
<dbReference type="GO" id="GO:0046872">
    <property type="term" value="F:metal ion binding"/>
    <property type="evidence" value="ECO:0007669"/>
    <property type="project" value="UniProtKB-KW"/>
</dbReference>
<organism evidence="3 4">
    <name type="scientific">Stackebrandtia nassauensis (strain DSM 44728 / CIP 108903 / NRRL B-16338 / NBRC 102104 / LLR-40K-21)</name>
    <dbReference type="NCBI Taxonomy" id="446470"/>
    <lineage>
        <taxon>Bacteria</taxon>
        <taxon>Bacillati</taxon>
        <taxon>Actinomycetota</taxon>
        <taxon>Actinomycetes</taxon>
        <taxon>Glycomycetales</taxon>
        <taxon>Glycomycetaceae</taxon>
        <taxon>Stackebrandtia</taxon>
    </lineage>
</organism>
<sequence length="267" mass="29983">MSNVNSHDPFFTPVTAEAFRREDIAALAAGRHAAIRVPEFLSQSTCDEILQALLAVEFESYGSARVYPQVMRFGVGVSDHRLDGGVDDSYWDAIETDRKNWLDLGLNFDPFHLCRANLGTDWPKAVRVGTRDGKPMGPGVAREPNQGFQVHFDDSRREYSDGLLDANLIAQFAFNLYLTMPEEGGETVMWRHRWQPQDENYRLPDSYGYHESVVGDVESFEIKPRAAEAILLDPGYFHAVRPSRSARRIALGFAVGLTDTGELLTWG</sequence>
<dbReference type="PROSITE" id="PS51471">
    <property type="entry name" value="FE2OG_OXY"/>
    <property type="match status" value="1"/>
</dbReference>
<dbReference type="Pfam" id="PF22814">
    <property type="entry name" value="WelO5"/>
    <property type="match status" value="1"/>
</dbReference>
<keyword evidence="1" id="KW-0479">Metal-binding</keyword>
<accession>D3PX99</accession>
<proteinExistence type="inferred from homology"/>
<dbReference type="OrthoDB" id="6532393at2"/>
<evidence type="ECO:0000313" key="3">
    <source>
        <dbReference type="EMBL" id="ADD41362.1"/>
    </source>
</evidence>
<protein>
    <recommendedName>
        <fullName evidence="2">Fe2OG dioxygenase domain-containing protein</fullName>
    </recommendedName>
</protein>
<keyword evidence="4" id="KW-1185">Reference proteome</keyword>
<dbReference type="InterPro" id="IPR055091">
    <property type="entry name" value="WelO5-like"/>
</dbReference>
<gene>
    <name evidence="3" type="ordered locus">Snas_1660</name>
</gene>
<feature type="domain" description="Fe2OG dioxygenase" evidence="2">
    <location>
        <begin position="134"/>
        <end position="257"/>
    </location>
</feature>
<dbReference type="KEGG" id="sna:Snas_1660"/>
<evidence type="ECO:0000259" key="2">
    <source>
        <dbReference type="PROSITE" id="PS51471"/>
    </source>
</evidence>
<comment type="similarity">
    <text evidence="1">Belongs to the iron/ascorbate-dependent oxidoreductase family.</text>
</comment>
<dbReference type="AlphaFoldDB" id="D3PX99"/>